<dbReference type="PANTHER" id="PTHR11102">
    <property type="entry name" value="SEL-1-LIKE PROTEIN"/>
    <property type="match status" value="1"/>
</dbReference>
<dbReference type="InterPro" id="IPR006597">
    <property type="entry name" value="Sel1-like"/>
</dbReference>
<dbReference type="InterPro" id="IPR011990">
    <property type="entry name" value="TPR-like_helical_dom_sf"/>
</dbReference>
<keyword evidence="2" id="KW-1185">Reference proteome</keyword>
<accession>A0A3D9HSF0</accession>
<dbReference type="InterPro" id="IPR050767">
    <property type="entry name" value="Sel1_AlgK"/>
</dbReference>
<proteinExistence type="predicted"/>
<evidence type="ECO:0008006" key="3">
    <source>
        <dbReference type="Google" id="ProtNLM"/>
    </source>
</evidence>
<dbReference type="EMBL" id="QRDW01000002">
    <property type="protein sequence ID" value="RED52261.1"/>
    <property type="molecule type" value="Genomic_DNA"/>
</dbReference>
<protein>
    <recommendedName>
        <fullName evidence="3">Sel1 repeat-containing protein</fullName>
    </recommendedName>
</protein>
<dbReference type="SUPFAM" id="SSF81901">
    <property type="entry name" value="HCP-like"/>
    <property type="match status" value="1"/>
</dbReference>
<evidence type="ECO:0000313" key="1">
    <source>
        <dbReference type="EMBL" id="RED52261.1"/>
    </source>
</evidence>
<dbReference type="Proteomes" id="UP000256845">
    <property type="component" value="Unassembled WGS sequence"/>
</dbReference>
<dbReference type="SMART" id="SM00671">
    <property type="entry name" value="SEL1"/>
    <property type="match status" value="4"/>
</dbReference>
<comment type="caution">
    <text evidence="1">The sequence shown here is derived from an EMBL/GenBank/DDBJ whole genome shotgun (WGS) entry which is preliminary data.</text>
</comment>
<dbReference type="OrthoDB" id="112232at2"/>
<organism evidence="1 2">
    <name type="scientific">Aestuariispira insulae</name>
    <dbReference type="NCBI Taxonomy" id="1461337"/>
    <lineage>
        <taxon>Bacteria</taxon>
        <taxon>Pseudomonadati</taxon>
        <taxon>Pseudomonadota</taxon>
        <taxon>Alphaproteobacteria</taxon>
        <taxon>Rhodospirillales</taxon>
        <taxon>Kiloniellaceae</taxon>
        <taxon>Aestuariispira</taxon>
    </lineage>
</organism>
<gene>
    <name evidence="1" type="ORF">DFP90_102279</name>
</gene>
<dbReference type="AlphaFoldDB" id="A0A3D9HSF0"/>
<reference evidence="1 2" key="1">
    <citation type="submission" date="2018-07" db="EMBL/GenBank/DDBJ databases">
        <title>Genomic Encyclopedia of Type Strains, Phase III (KMG-III): the genomes of soil and plant-associated and newly described type strains.</title>
        <authorList>
            <person name="Whitman W."/>
        </authorList>
    </citation>
    <scope>NUCLEOTIDE SEQUENCE [LARGE SCALE GENOMIC DNA]</scope>
    <source>
        <strain evidence="1 2">CECT 8488</strain>
    </source>
</reference>
<name>A0A3D9HSF0_9PROT</name>
<evidence type="ECO:0000313" key="2">
    <source>
        <dbReference type="Proteomes" id="UP000256845"/>
    </source>
</evidence>
<dbReference type="RefSeq" id="WP_115935812.1">
    <property type="nucleotide sequence ID" value="NZ_QRDW01000002.1"/>
</dbReference>
<dbReference type="Gene3D" id="1.25.40.10">
    <property type="entry name" value="Tetratricopeptide repeat domain"/>
    <property type="match status" value="1"/>
</dbReference>
<sequence length="228" mass="25184">MAVTNGKTENWLRGLGIAAVAVFLLLPSPLLAQQADQPVDDFIAERYRKEAHAGNVKAQFTLGYLHERGMIRRSDGVDSRALAIDWYRKAATGGYAAAQFRLGTLLMGGDEADRAEALSSFRKAADQGLMEAQYNLSLLLDRTGELEEAARYMEMAARQGMARAMRRMGMLHMEGRGVAQDNVMAWVWLVQAVGHGDNEAVKLVGDLDAKLSDTERENAKLRLDAEQR</sequence>
<dbReference type="PANTHER" id="PTHR11102:SF160">
    <property type="entry name" value="ERAD-ASSOCIATED E3 UBIQUITIN-PROTEIN LIGASE COMPONENT HRD3"/>
    <property type="match status" value="1"/>
</dbReference>
<dbReference type="Pfam" id="PF08238">
    <property type="entry name" value="Sel1"/>
    <property type="match status" value="4"/>
</dbReference>